<keyword evidence="3" id="KW-1185">Reference proteome</keyword>
<evidence type="ECO:0000313" key="2">
    <source>
        <dbReference type="EMBL" id="KLT40348.1"/>
    </source>
</evidence>
<dbReference type="RefSeq" id="XP_018276839.1">
    <property type="nucleotide sequence ID" value="XM_018423939.1"/>
</dbReference>
<dbReference type="Proteomes" id="UP000053611">
    <property type="component" value="Unassembled WGS sequence"/>
</dbReference>
<sequence length="107" mass="12012">MEWERGLASGAAGAAARQTASTGRPWHTSSLMLELSTPRYPSRFVLQCHNVAHSRIKAITTYAVANHQRPPLAPLAEWSNHHRSLRLERTLRLSRKLCLPSGSVFKR</sequence>
<evidence type="ECO:0000256" key="1">
    <source>
        <dbReference type="SAM" id="MobiDB-lite"/>
    </source>
</evidence>
<organism evidence="2 3">
    <name type="scientific">Cutaneotrichosporon oleaginosum</name>
    <dbReference type="NCBI Taxonomy" id="879819"/>
    <lineage>
        <taxon>Eukaryota</taxon>
        <taxon>Fungi</taxon>
        <taxon>Dikarya</taxon>
        <taxon>Basidiomycota</taxon>
        <taxon>Agaricomycotina</taxon>
        <taxon>Tremellomycetes</taxon>
        <taxon>Trichosporonales</taxon>
        <taxon>Trichosporonaceae</taxon>
        <taxon>Cutaneotrichosporon</taxon>
    </lineage>
</organism>
<feature type="region of interest" description="Disordered" evidence="1">
    <location>
        <begin position="1"/>
        <end position="24"/>
    </location>
</feature>
<evidence type="ECO:0000313" key="3">
    <source>
        <dbReference type="Proteomes" id="UP000053611"/>
    </source>
</evidence>
<feature type="compositionally biased region" description="Low complexity" evidence="1">
    <location>
        <begin position="8"/>
        <end position="24"/>
    </location>
</feature>
<dbReference type="AlphaFoldDB" id="A0A0J0XH15"/>
<protein>
    <submittedName>
        <fullName evidence="2">Uncharacterized protein</fullName>
    </submittedName>
</protein>
<dbReference type="GeneID" id="28984542"/>
<gene>
    <name evidence="2" type="ORF">CC85DRAFT_287569</name>
</gene>
<name>A0A0J0XH15_9TREE</name>
<proteinExistence type="predicted"/>
<accession>A0A0J0XH15</accession>
<dbReference type="EMBL" id="KQ087236">
    <property type="protein sequence ID" value="KLT40348.1"/>
    <property type="molecule type" value="Genomic_DNA"/>
</dbReference>
<reference evidence="2 3" key="1">
    <citation type="submission" date="2015-03" db="EMBL/GenBank/DDBJ databases">
        <title>Genomics and transcriptomics of the oil-accumulating basidiomycete yeast T. oleaginosus allow insights into substrate utilization and the diverse evolutionary trajectories of mating systems in fungi.</title>
        <authorList>
            <consortium name="DOE Joint Genome Institute"/>
            <person name="Kourist R."/>
            <person name="Kracht O."/>
            <person name="Bracharz F."/>
            <person name="Lipzen A."/>
            <person name="Nolan M."/>
            <person name="Ohm R."/>
            <person name="Grigoriev I."/>
            <person name="Sun S."/>
            <person name="Heitman J."/>
            <person name="Bruck T."/>
            <person name="Nowrousian M."/>
        </authorList>
    </citation>
    <scope>NUCLEOTIDE SEQUENCE [LARGE SCALE GENOMIC DNA]</scope>
    <source>
        <strain evidence="2 3">IBC0246</strain>
    </source>
</reference>